<name>A0ABS9XB74_9ACTN</name>
<sequence>MRGLSARRIAATALCATLLVGITGPAAVAADTARDHTHAASRGAPVPGADALLAQVKSLGDLGSILAPVSALLNAVLKADNGQLSADEAQKLVTAVKDAIAAITAPAATMPGSVAKPAVPSTSTVLPKPHSAAQQAAHAGTPAPKDLKADALAGLQKALDTLLAAVTSGDVSKVVPAVTGVLTAVVNFLAATLLNSGLPAPDLPGLPALPSLPLPVG</sequence>
<evidence type="ECO:0000256" key="1">
    <source>
        <dbReference type="SAM" id="MobiDB-lite"/>
    </source>
</evidence>
<evidence type="ECO:0000313" key="3">
    <source>
        <dbReference type="EMBL" id="MCI3239294.1"/>
    </source>
</evidence>
<organism evidence="3 4">
    <name type="scientific">Streptomyces spinosisporus</name>
    <dbReference type="NCBI Taxonomy" id="2927582"/>
    <lineage>
        <taxon>Bacteria</taxon>
        <taxon>Bacillati</taxon>
        <taxon>Actinomycetota</taxon>
        <taxon>Actinomycetes</taxon>
        <taxon>Kitasatosporales</taxon>
        <taxon>Streptomycetaceae</taxon>
        <taxon>Streptomyces</taxon>
    </lineage>
</organism>
<gene>
    <name evidence="3" type="ORF">MQN93_06115</name>
</gene>
<protein>
    <recommendedName>
        <fullName evidence="5">Secreted protein</fullName>
    </recommendedName>
</protein>
<evidence type="ECO:0000313" key="4">
    <source>
        <dbReference type="Proteomes" id="UP001165270"/>
    </source>
</evidence>
<accession>A0ABS9XB74</accession>
<feature type="region of interest" description="Disordered" evidence="1">
    <location>
        <begin position="119"/>
        <end position="143"/>
    </location>
</feature>
<feature type="signal peptide" evidence="2">
    <location>
        <begin position="1"/>
        <end position="29"/>
    </location>
</feature>
<evidence type="ECO:0000256" key="2">
    <source>
        <dbReference type="SAM" id="SignalP"/>
    </source>
</evidence>
<keyword evidence="2" id="KW-0732">Signal</keyword>
<dbReference type="Proteomes" id="UP001165270">
    <property type="component" value="Unassembled WGS sequence"/>
</dbReference>
<feature type="compositionally biased region" description="Low complexity" evidence="1">
    <location>
        <begin position="127"/>
        <end position="143"/>
    </location>
</feature>
<evidence type="ECO:0008006" key="5">
    <source>
        <dbReference type="Google" id="ProtNLM"/>
    </source>
</evidence>
<dbReference type="EMBL" id="JALDAX010000002">
    <property type="protein sequence ID" value="MCI3239294.1"/>
    <property type="molecule type" value="Genomic_DNA"/>
</dbReference>
<dbReference type="RefSeq" id="WP_242708643.1">
    <property type="nucleotide sequence ID" value="NZ_JALDAX010000002.1"/>
</dbReference>
<reference evidence="3" key="1">
    <citation type="submission" date="2022-03" db="EMBL/GenBank/DDBJ databases">
        <title>Streptomyces 7R015 and 7R016 isolated from Barleria lupulina in Thailand.</title>
        <authorList>
            <person name="Kanchanasin P."/>
            <person name="Phongsopitanun W."/>
            <person name="Tanasupawat S."/>
        </authorList>
    </citation>
    <scope>NUCLEOTIDE SEQUENCE</scope>
    <source>
        <strain evidence="3">7R016</strain>
    </source>
</reference>
<feature type="chain" id="PRO_5046230856" description="Secreted protein" evidence="2">
    <location>
        <begin position="30"/>
        <end position="217"/>
    </location>
</feature>
<keyword evidence="4" id="KW-1185">Reference proteome</keyword>
<comment type="caution">
    <text evidence="3">The sequence shown here is derived from an EMBL/GenBank/DDBJ whole genome shotgun (WGS) entry which is preliminary data.</text>
</comment>
<proteinExistence type="predicted"/>